<dbReference type="InterPro" id="IPR027417">
    <property type="entry name" value="P-loop_NTPase"/>
</dbReference>
<evidence type="ECO:0000256" key="2">
    <source>
        <dbReference type="ARBA" id="ARBA00022692"/>
    </source>
</evidence>
<dbReference type="PROSITE" id="PS50929">
    <property type="entry name" value="ABC_TM1F"/>
    <property type="match status" value="1"/>
</dbReference>
<dbReference type="InterPro" id="IPR036640">
    <property type="entry name" value="ABC1_TM_sf"/>
</dbReference>
<evidence type="ECO:0000259" key="9">
    <source>
        <dbReference type="PROSITE" id="PS50929"/>
    </source>
</evidence>
<dbReference type="CDD" id="cd03228">
    <property type="entry name" value="ABCC_MRP_Like"/>
    <property type="match status" value="1"/>
</dbReference>
<protein>
    <submittedName>
        <fullName evidence="10">ABC transporter ATP-binding protein/permease</fullName>
    </submittedName>
</protein>
<dbReference type="InterPro" id="IPR003593">
    <property type="entry name" value="AAA+_ATPase"/>
</dbReference>
<dbReference type="SUPFAM" id="SSF90123">
    <property type="entry name" value="ABC transporter transmembrane region"/>
    <property type="match status" value="1"/>
</dbReference>
<dbReference type="InterPro" id="IPR011527">
    <property type="entry name" value="ABC1_TM_dom"/>
</dbReference>
<organism evidence="10 11">
    <name type="scientific">Candidatus Eisenbergiella merdavium</name>
    <dbReference type="NCBI Taxonomy" id="2838551"/>
    <lineage>
        <taxon>Bacteria</taxon>
        <taxon>Bacillati</taxon>
        <taxon>Bacillota</taxon>
        <taxon>Clostridia</taxon>
        <taxon>Lachnospirales</taxon>
        <taxon>Lachnospiraceae</taxon>
        <taxon>Eisenbergiella</taxon>
    </lineage>
</organism>
<evidence type="ECO:0000259" key="8">
    <source>
        <dbReference type="PROSITE" id="PS50893"/>
    </source>
</evidence>
<comment type="caution">
    <text evidence="10">The sequence shown here is derived from an EMBL/GenBank/DDBJ whole genome shotgun (WGS) entry which is preliminary data.</text>
</comment>
<keyword evidence="5 7" id="KW-1133">Transmembrane helix</keyword>
<dbReference type="GO" id="GO:0140359">
    <property type="term" value="F:ABC-type transporter activity"/>
    <property type="evidence" value="ECO:0007669"/>
    <property type="project" value="InterPro"/>
</dbReference>
<dbReference type="PROSITE" id="PS50893">
    <property type="entry name" value="ABC_TRANSPORTER_2"/>
    <property type="match status" value="1"/>
</dbReference>
<dbReference type="InterPro" id="IPR017871">
    <property type="entry name" value="ABC_transporter-like_CS"/>
</dbReference>
<proteinExistence type="predicted"/>
<reference evidence="10" key="1">
    <citation type="journal article" date="2021" name="PeerJ">
        <title>Extensive microbial diversity within the chicken gut microbiome revealed by metagenomics and culture.</title>
        <authorList>
            <person name="Gilroy R."/>
            <person name="Ravi A."/>
            <person name="Getino M."/>
            <person name="Pursley I."/>
            <person name="Horton D.L."/>
            <person name="Alikhan N.F."/>
            <person name="Baker D."/>
            <person name="Gharbi K."/>
            <person name="Hall N."/>
            <person name="Watson M."/>
            <person name="Adriaenssens E.M."/>
            <person name="Foster-Nyarko E."/>
            <person name="Jarju S."/>
            <person name="Secka A."/>
            <person name="Antonio M."/>
            <person name="Oren A."/>
            <person name="Chaudhuri R.R."/>
            <person name="La Ragione R."/>
            <person name="Hildebrand F."/>
            <person name="Pallen M.J."/>
        </authorList>
    </citation>
    <scope>NUCLEOTIDE SEQUENCE</scope>
    <source>
        <strain evidence="10">USAMLcec2-132</strain>
    </source>
</reference>
<gene>
    <name evidence="10" type="ORF">H9761_11935</name>
</gene>
<dbReference type="Gene3D" id="3.40.50.300">
    <property type="entry name" value="P-loop containing nucleotide triphosphate hydrolases"/>
    <property type="match status" value="1"/>
</dbReference>
<keyword evidence="6 7" id="KW-0472">Membrane</keyword>
<dbReference type="InterPro" id="IPR003439">
    <property type="entry name" value="ABC_transporter-like_ATP-bd"/>
</dbReference>
<feature type="transmembrane region" description="Helical" evidence="7">
    <location>
        <begin position="74"/>
        <end position="92"/>
    </location>
</feature>
<evidence type="ECO:0000256" key="1">
    <source>
        <dbReference type="ARBA" id="ARBA00004651"/>
    </source>
</evidence>
<dbReference type="GO" id="GO:0005886">
    <property type="term" value="C:plasma membrane"/>
    <property type="evidence" value="ECO:0007669"/>
    <property type="project" value="UniProtKB-SubCell"/>
</dbReference>
<evidence type="ECO:0000256" key="6">
    <source>
        <dbReference type="ARBA" id="ARBA00023136"/>
    </source>
</evidence>
<dbReference type="PANTHER" id="PTHR24221:SF646">
    <property type="entry name" value="HAEMOLYSIN SECRETION ATP-BINDING PROTEIN"/>
    <property type="match status" value="1"/>
</dbReference>
<dbReference type="EMBL" id="DWWS01000044">
    <property type="protein sequence ID" value="HJC24401.1"/>
    <property type="molecule type" value="Genomic_DNA"/>
</dbReference>
<dbReference type="GO" id="GO:0005524">
    <property type="term" value="F:ATP binding"/>
    <property type="evidence" value="ECO:0007669"/>
    <property type="project" value="UniProtKB-KW"/>
</dbReference>
<dbReference type="SMART" id="SM00382">
    <property type="entry name" value="AAA"/>
    <property type="match status" value="1"/>
</dbReference>
<evidence type="ECO:0000313" key="11">
    <source>
        <dbReference type="Proteomes" id="UP000823891"/>
    </source>
</evidence>
<dbReference type="GO" id="GO:0034040">
    <property type="term" value="F:ATPase-coupled lipid transmembrane transporter activity"/>
    <property type="evidence" value="ECO:0007669"/>
    <property type="project" value="TreeGrafter"/>
</dbReference>
<reference evidence="10" key="2">
    <citation type="submission" date="2021-04" db="EMBL/GenBank/DDBJ databases">
        <authorList>
            <person name="Gilroy R."/>
        </authorList>
    </citation>
    <scope>NUCLEOTIDE SEQUENCE</scope>
    <source>
        <strain evidence="10">USAMLcec2-132</strain>
    </source>
</reference>
<feature type="domain" description="ABC transporter" evidence="8">
    <location>
        <begin position="356"/>
        <end position="594"/>
    </location>
</feature>
<keyword evidence="3" id="KW-0547">Nucleotide-binding</keyword>
<evidence type="ECO:0000256" key="4">
    <source>
        <dbReference type="ARBA" id="ARBA00022840"/>
    </source>
</evidence>
<dbReference type="PANTHER" id="PTHR24221">
    <property type="entry name" value="ATP-BINDING CASSETTE SUB-FAMILY B"/>
    <property type="match status" value="1"/>
</dbReference>
<dbReference type="Pfam" id="PF00005">
    <property type="entry name" value="ABC_tran"/>
    <property type="match status" value="1"/>
</dbReference>
<comment type="subcellular location">
    <subcellularLocation>
        <location evidence="1">Cell membrane</location>
        <topology evidence="1">Multi-pass membrane protein</topology>
    </subcellularLocation>
</comment>
<dbReference type="PROSITE" id="PS00211">
    <property type="entry name" value="ABC_TRANSPORTER_1"/>
    <property type="match status" value="1"/>
</dbReference>
<accession>A0A9D2NF99</accession>
<feature type="transmembrane region" description="Helical" evidence="7">
    <location>
        <begin position="268"/>
        <end position="288"/>
    </location>
</feature>
<keyword evidence="2 7" id="KW-0812">Transmembrane</keyword>
<dbReference type="GO" id="GO:0016887">
    <property type="term" value="F:ATP hydrolysis activity"/>
    <property type="evidence" value="ECO:0007669"/>
    <property type="project" value="InterPro"/>
</dbReference>
<dbReference type="AlphaFoldDB" id="A0A9D2NF99"/>
<feature type="transmembrane region" description="Helical" evidence="7">
    <location>
        <begin position="34"/>
        <end position="54"/>
    </location>
</feature>
<feature type="domain" description="ABC transmembrane type-1" evidence="9">
    <location>
        <begin position="39"/>
        <end position="319"/>
    </location>
</feature>
<feature type="transmembrane region" description="Helical" evidence="7">
    <location>
        <begin position="150"/>
        <end position="173"/>
    </location>
</feature>
<name>A0A9D2NF99_9FIRM</name>
<dbReference type="SUPFAM" id="SSF52540">
    <property type="entry name" value="P-loop containing nucleoside triphosphate hydrolases"/>
    <property type="match status" value="1"/>
</dbReference>
<sequence length="601" mass="67747">MQKKDYRHERSKYSLFPIMCRLYKAAFTECPVRMLVYSLVLFANGVIQVVITYGTELFFDCVSLGAREREMSSAIIISFLFLMAAILASHILNGCDNYLGTSVHVVLIGKFEKRMHKKAVKLDPALFEDTEFLDNINKAFQGSGVSGCTFVLEAFMVVMFSQVPYMILMSSYLYTRKPILSICIFLVFVPVVISQYLRIHVFAKLEDETVPCRREYACYHECVTGREYFKETRMLGAYRFFSGLIRETIEKINGRAWKCYGKMAGLEILMRSITLLGYAGVLLLLVYYVLNGSIGVGAFAAVFSSIAVMFETIESAVGQQLGGAFEKMGMVTNYVRFLDMEEMRGEEAAVDYSKGIQAHNVSFSYKGSEEMAVKNASLKIRNGETLAIVGENGAGKSTLVKLLIGSYRPDQGEVRIGQVNTENAKMQCYQRKISGVFQNYQKYKMTLEENIIISASGEQKPDKVKRILEDVDVDMNGTDYPKGLDTVLSTEFGGTDISGGQWQRVAIARGMYKEHEVIILDEPTAAIDPIEEYALYHKFKAMAKDKTAILVTHRMGSCKIADRIVVMDKGQIIEEGTHEELMNKNGKYREMYAAQAQWYAD</sequence>
<evidence type="ECO:0000256" key="3">
    <source>
        <dbReference type="ARBA" id="ARBA00022741"/>
    </source>
</evidence>
<feature type="transmembrane region" description="Helical" evidence="7">
    <location>
        <begin position="179"/>
        <end position="197"/>
    </location>
</feature>
<dbReference type="Gene3D" id="1.20.1560.10">
    <property type="entry name" value="ABC transporter type 1, transmembrane domain"/>
    <property type="match status" value="1"/>
</dbReference>
<keyword evidence="4 10" id="KW-0067">ATP-binding</keyword>
<dbReference type="Proteomes" id="UP000823891">
    <property type="component" value="Unassembled WGS sequence"/>
</dbReference>
<evidence type="ECO:0000256" key="7">
    <source>
        <dbReference type="SAM" id="Phobius"/>
    </source>
</evidence>
<dbReference type="InterPro" id="IPR039421">
    <property type="entry name" value="Type_1_exporter"/>
</dbReference>
<evidence type="ECO:0000313" key="10">
    <source>
        <dbReference type="EMBL" id="HJC24401.1"/>
    </source>
</evidence>
<evidence type="ECO:0000256" key="5">
    <source>
        <dbReference type="ARBA" id="ARBA00022989"/>
    </source>
</evidence>